<dbReference type="PANTHER" id="PTHR24221">
    <property type="entry name" value="ATP-BINDING CASSETTE SUB-FAMILY B"/>
    <property type="match status" value="1"/>
</dbReference>
<dbReference type="SUPFAM" id="SSF52540">
    <property type="entry name" value="P-loop containing nucleoside triphosphate hydrolases"/>
    <property type="match status" value="1"/>
</dbReference>
<dbReference type="Proteomes" id="UP000095350">
    <property type="component" value="Unassembled WGS sequence"/>
</dbReference>
<dbReference type="EMBL" id="QRQN01000004">
    <property type="protein sequence ID" value="RHN10807.1"/>
    <property type="molecule type" value="Genomic_DNA"/>
</dbReference>
<dbReference type="InterPro" id="IPR039421">
    <property type="entry name" value="Type_1_exporter"/>
</dbReference>
<dbReference type="Gene3D" id="1.20.1560.10">
    <property type="entry name" value="ABC transporter type 1, transmembrane domain"/>
    <property type="match status" value="1"/>
</dbReference>
<dbReference type="GO" id="GO:0005886">
    <property type="term" value="C:plasma membrane"/>
    <property type="evidence" value="ECO:0007669"/>
    <property type="project" value="UniProtKB-SubCell"/>
</dbReference>
<dbReference type="InterPro" id="IPR011527">
    <property type="entry name" value="ABC1_TM_dom"/>
</dbReference>
<dbReference type="EMBL" id="CYXZ01000001">
    <property type="protein sequence ID" value="CUM70470.1"/>
    <property type="molecule type" value="Genomic_DNA"/>
</dbReference>
<keyword evidence="6" id="KW-0788">Thiol protease</keyword>
<dbReference type="AlphaFoldDB" id="A0A173QXW7"/>
<dbReference type="PROSITE" id="PS50929">
    <property type="entry name" value="ABC_TM1F"/>
    <property type="match status" value="1"/>
</dbReference>
<evidence type="ECO:0000256" key="3">
    <source>
        <dbReference type="ARBA" id="ARBA00022475"/>
    </source>
</evidence>
<dbReference type="EC" id="3.6.3.-" evidence="13"/>
<name>A0A173QXW7_9FIRM</name>
<feature type="transmembrane region" description="Helical" evidence="10">
    <location>
        <begin position="12"/>
        <end position="31"/>
    </location>
</feature>
<keyword evidence="2" id="KW-0813">Transport</keyword>
<organism evidence="13 15">
    <name type="scientific">Roseburia intestinalis</name>
    <dbReference type="NCBI Taxonomy" id="166486"/>
    <lineage>
        <taxon>Bacteria</taxon>
        <taxon>Bacillati</taxon>
        <taxon>Bacillota</taxon>
        <taxon>Clostridia</taxon>
        <taxon>Lachnospirales</taxon>
        <taxon>Lachnospiraceae</taxon>
        <taxon>Roseburia</taxon>
    </lineage>
</organism>
<feature type="transmembrane region" description="Helical" evidence="10">
    <location>
        <begin position="51"/>
        <end position="69"/>
    </location>
</feature>
<dbReference type="SMART" id="SM00382">
    <property type="entry name" value="AAA"/>
    <property type="match status" value="1"/>
</dbReference>
<reference evidence="13 15" key="1">
    <citation type="submission" date="2015-09" db="EMBL/GenBank/DDBJ databases">
        <authorList>
            <consortium name="Pathogen Informatics"/>
        </authorList>
    </citation>
    <scope>NUCLEOTIDE SEQUENCE [LARGE SCALE GENOMIC DNA]</scope>
    <source>
        <strain evidence="13 15">2789STDY5834960</strain>
    </source>
</reference>
<gene>
    <name evidence="13" type="primary">msbA_1</name>
    <name evidence="14" type="ORF">DWZ31_04470</name>
    <name evidence="13" type="ORF">ERS852572_00055</name>
</gene>
<keyword evidence="3" id="KW-1003">Cell membrane</keyword>
<dbReference type="PROSITE" id="PS50893">
    <property type="entry name" value="ABC_TRANSPORTER_2"/>
    <property type="match status" value="1"/>
</dbReference>
<evidence type="ECO:0000256" key="8">
    <source>
        <dbReference type="ARBA" id="ARBA00022989"/>
    </source>
</evidence>
<keyword evidence="9 10" id="KW-0472">Membrane</keyword>
<dbReference type="InterPro" id="IPR036640">
    <property type="entry name" value="ABC1_TM_sf"/>
</dbReference>
<accession>A0A173QXW7</accession>
<dbReference type="Pfam" id="PF00664">
    <property type="entry name" value="ABC_membrane"/>
    <property type="match status" value="1"/>
</dbReference>
<keyword evidence="8 10" id="KW-1133">Transmembrane helix</keyword>
<dbReference type="GO" id="GO:0008234">
    <property type="term" value="F:cysteine-type peptidase activity"/>
    <property type="evidence" value="ECO:0007669"/>
    <property type="project" value="UniProtKB-KW"/>
</dbReference>
<dbReference type="PANTHER" id="PTHR24221:SF654">
    <property type="entry name" value="ATP-BINDING CASSETTE SUB-FAMILY B MEMBER 6"/>
    <property type="match status" value="1"/>
</dbReference>
<feature type="transmembrane region" description="Helical" evidence="10">
    <location>
        <begin position="147"/>
        <end position="167"/>
    </location>
</feature>
<protein>
    <submittedName>
        <fullName evidence="14">ABC transporter ATP-binding protein</fullName>
    </submittedName>
    <submittedName>
        <fullName evidence="13">Lipid A export ATP-binding/permease protein MsbA</fullName>
        <ecNumber evidence="13">3.6.3.-</ecNumber>
    </submittedName>
</protein>
<evidence type="ECO:0000256" key="5">
    <source>
        <dbReference type="ARBA" id="ARBA00022741"/>
    </source>
</evidence>
<dbReference type="Gene3D" id="3.40.50.300">
    <property type="entry name" value="P-loop containing nucleotide triphosphate hydrolases"/>
    <property type="match status" value="1"/>
</dbReference>
<feature type="domain" description="ABC transporter" evidence="11">
    <location>
        <begin position="323"/>
        <end position="558"/>
    </location>
</feature>
<keyword evidence="6" id="KW-0645">Protease</keyword>
<evidence type="ECO:0000259" key="11">
    <source>
        <dbReference type="PROSITE" id="PS50893"/>
    </source>
</evidence>
<evidence type="ECO:0000256" key="7">
    <source>
        <dbReference type="ARBA" id="ARBA00022840"/>
    </source>
</evidence>
<keyword evidence="4 10" id="KW-0812">Transmembrane</keyword>
<evidence type="ECO:0000313" key="13">
    <source>
        <dbReference type="EMBL" id="CUM70470.1"/>
    </source>
</evidence>
<feature type="domain" description="ABC transmembrane type-1" evidence="12">
    <location>
        <begin position="13"/>
        <end position="293"/>
    </location>
</feature>
<dbReference type="FunFam" id="3.40.50.300:FF:000299">
    <property type="entry name" value="ABC transporter ATP-binding protein/permease"/>
    <property type="match status" value="1"/>
</dbReference>
<dbReference type="RefSeq" id="WP_006856988.1">
    <property type="nucleotide sequence ID" value="NZ_CABIYH010000001.1"/>
</dbReference>
<dbReference type="Proteomes" id="UP000283586">
    <property type="component" value="Unassembled WGS sequence"/>
</dbReference>
<dbReference type="InterPro" id="IPR027417">
    <property type="entry name" value="P-loop_NTPase"/>
</dbReference>
<reference evidence="14 16" key="2">
    <citation type="submission" date="2018-08" db="EMBL/GenBank/DDBJ databases">
        <title>A genome reference for cultivated species of the human gut microbiota.</title>
        <authorList>
            <person name="Zou Y."/>
            <person name="Xue W."/>
            <person name="Luo G."/>
        </authorList>
    </citation>
    <scope>NUCLEOTIDE SEQUENCE [LARGE SCALE GENOMIC DNA]</scope>
    <source>
        <strain evidence="14 16">AF31-21AC</strain>
    </source>
</reference>
<dbReference type="GO" id="GO:0034040">
    <property type="term" value="F:ATPase-coupled lipid transmembrane transporter activity"/>
    <property type="evidence" value="ECO:0007669"/>
    <property type="project" value="TreeGrafter"/>
</dbReference>
<dbReference type="PROSITE" id="PS00211">
    <property type="entry name" value="ABC_TRANSPORTER_1"/>
    <property type="match status" value="1"/>
</dbReference>
<evidence type="ECO:0000313" key="15">
    <source>
        <dbReference type="Proteomes" id="UP000095350"/>
    </source>
</evidence>
<dbReference type="PaxDb" id="166486-ERS852572_00055"/>
<dbReference type="InterPro" id="IPR017871">
    <property type="entry name" value="ABC_transporter-like_CS"/>
</dbReference>
<evidence type="ECO:0000313" key="16">
    <source>
        <dbReference type="Proteomes" id="UP000283586"/>
    </source>
</evidence>
<evidence type="ECO:0000313" key="14">
    <source>
        <dbReference type="EMBL" id="RHN10807.1"/>
    </source>
</evidence>
<evidence type="ECO:0000259" key="12">
    <source>
        <dbReference type="PROSITE" id="PS50929"/>
    </source>
</evidence>
<dbReference type="OrthoDB" id="95687at2"/>
<evidence type="ECO:0000256" key="4">
    <source>
        <dbReference type="ARBA" id="ARBA00022692"/>
    </source>
</evidence>
<dbReference type="GO" id="GO:0140359">
    <property type="term" value="F:ABC-type transporter activity"/>
    <property type="evidence" value="ECO:0007669"/>
    <property type="project" value="InterPro"/>
</dbReference>
<keyword evidence="13" id="KW-0378">Hydrolase</keyword>
<evidence type="ECO:0000256" key="2">
    <source>
        <dbReference type="ARBA" id="ARBA00022448"/>
    </source>
</evidence>
<keyword evidence="5" id="KW-0547">Nucleotide-binding</keyword>
<dbReference type="GO" id="GO:0005524">
    <property type="term" value="F:ATP binding"/>
    <property type="evidence" value="ECO:0007669"/>
    <property type="project" value="UniProtKB-KW"/>
</dbReference>
<dbReference type="STRING" id="166486.ERS852572_00055"/>
<evidence type="ECO:0000256" key="1">
    <source>
        <dbReference type="ARBA" id="ARBA00004651"/>
    </source>
</evidence>
<evidence type="ECO:0000256" key="10">
    <source>
        <dbReference type="SAM" id="Phobius"/>
    </source>
</evidence>
<keyword evidence="7 13" id="KW-0067">ATP-binding</keyword>
<dbReference type="Pfam" id="PF00005">
    <property type="entry name" value="ABC_tran"/>
    <property type="match status" value="1"/>
</dbReference>
<evidence type="ECO:0000256" key="6">
    <source>
        <dbReference type="ARBA" id="ARBA00022807"/>
    </source>
</evidence>
<proteinExistence type="predicted"/>
<comment type="subcellular location">
    <subcellularLocation>
        <location evidence="1">Cell membrane</location>
        <topology evidence="1">Multi-pass membrane protein</topology>
    </subcellularLocation>
</comment>
<dbReference type="InterPro" id="IPR003439">
    <property type="entry name" value="ABC_transporter-like_ATP-bd"/>
</dbReference>
<dbReference type="CDD" id="cd07346">
    <property type="entry name" value="ABC_6TM_exporters"/>
    <property type="match status" value="1"/>
</dbReference>
<dbReference type="SUPFAM" id="SSF90123">
    <property type="entry name" value="ABC transporter transmembrane region"/>
    <property type="match status" value="1"/>
</dbReference>
<dbReference type="GeneID" id="61434150"/>
<feature type="transmembrane region" description="Helical" evidence="10">
    <location>
        <begin position="229"/>
        <end position="258"/>
    </location>
</feature>
<sequence>MKKYIKKHKGIAVLFMIAGVLNALIGVFSSYTMQYVTEIVANGKKDRIKEMFLMVIILAVGLALIYLFYMYAKNKFSMKVICDIRQDLFQSILNRDMTGYYKQNTSYYTSLYHNDLQVVETTLLAYFILVVQLEEIVFSLAYAFVQNVVLCILLIVVGIVGLAVPIMTQQILQKSNIEQMDEAAKHNTLINDDFRGFEVIKNYQIEENVVGQYAQENIRFGKKKFTSQFVQGVVGGITMDVQLTLQLLIVIISGIMVLYGKVSISFLTVAIALSSSVIGSMSTFIESLIQIKSGTPICQKVMEEIGEQKKEETGDGINFQNLISMENVSFSYPQAEHMTLNNINITFEKGKRYAVVGGSGSGKSTLTKLVLGYYNNYQGQIRFDDMDMHAISEKSVMEQVAVIPQNVYVFEDTLRNNITLFDPYTEEEVDMAVKKAGLDGVVQRLEMGLETVLKEGGSNLSGGEKQRISIARAFLHHRKLWVLDEATSSLDNKMAYQVEKAVLDIPGITVIMITHHYNRSNLEKCDAIVVLEQGNIVEQGTFEKLMAADGKFCRLYKMGNQ</sequence>
<dbReference type="GO" id="GO:0016887">
    <property type="term" value="F:ATP hydrolysis activity"/>
    <property type="evidence" value="ECO:0007669"/>
    <property type="project" value="InterPro"/>
</dbReference>
<dbReference type="InterPro" id="IPR003593">
    <property type="entry name" value="AAA+_ATPase"/>
</dbReference>
<evidence type="ECO:0000256" key="9">
    <source>
        <dbReference type="ARBA" id="ARBA00023136"/>
    </source>
</evidence>